<dbReference type="OrthoDB" id="8193306at2759"/>
<dbReference type="AlphaFoldDB" id="A0A9J7IHT6"/>
<feature type="region of interest" description="Disordered" evidence="1">
    <location>
        <begin position="25"/>
        <end position="48"/>
    </location>
</feature>
<feature type="compositionally biased region" description="Polar residues" evidence="1">
    <location>
        <begin position="87"/>
        <end position="102"/>
    </location>
</feature>
<gene>
    <name evidence="3 4" type="primary">LOC111348540</name>
</gene>
<feature type="region of interest" description="Disordered" evidence="1">
    <location>
        <begin position="85"/>
        <end position="106"/>
    </location>
</feature>
<protein>
    <submittedName>
        <fullName evidence="3 4">Uncharacterized protein LOC111348540 isoform X1</fullName>
    </submittedName>
</protein>
<evidence type="ECO:0000313" key="2">
    <source>
        <dbReference type="Proteomes" id="UP000301870"/>
    </source>
</evidence>
<dbReference type="GeneID" id="111348540"/>
<accession>A0A9J7IHT6</accession>
<dbReference type="KEGG" id="sliu:111348540"/>
<keyword evidence="2" id="KW-1185">Reference proteome</keyword>
<dbReference type="Proteomes" id="UP000301870">
    <property type="component" value="Chromosome 1"/>
</dbReference>
<name>A0A9J7IHT6_SPOLT</name>
<feature type="region of interest" description="Disordered" evidence="1">
    <location>
        <begin position="160"/>
        <end position="192"/>
    </location>
</feature>
<organism evidence="2 3">
    <name type="scientific">Spodoptera litura</name>
    <name type="common">Asian cotton leafworm</name>
    <dbReference type="NCBI Taxonomy" id="69820"/>
    <lineage>
        <taxon>Eukaryota</taxon>
        <taxon>Metazoa</taxon>
        <taxon>Ecdysozoa</taxon>
        <taxon>Arthropoda</taxon>
        <taxon>Hexapoda</taxon>
        <taxon>Insecta</taxon>
        <taxon>Pterygota</taxon>
        <taxon>Neoptera</taxon>
        <taxon>Endopterygota</taxon>
        <taxon>Lepidoptera</taxon>
        <taxon>Glossata</taxon>
        <taxon>Ditrysia</taxon>
        <taxon>Noctuoidea</taxon>
        <taxon>Noctuidae</taxon>
        <taxon>Amphipyrinae</taxon>
        <taxon>Spodoptera</taxon>
    </lineage>
</organism>
<proteinExistence type="predicted"/>
<evidence type="ECO:0000313" key="4">
    <source>
        <dbReference type="RefSeq" id="XP_022814972.1"/>
    </source>
</evidence>
<evidence type="ECO:0000256" key="1">
    <source>
        <dbReference type="SAM" id="MobiDB-lite"/>
    </source>
</evidence>
<sequence length="192" mass="21399">MLEKNKTWLEGADLEFKVAFHRPQGSTSAPLKLHPGRPPIDFENASEKTKKRRVEELVSERSASELTLAAEIAHRKAGYRNVAKAIRSSNNPAKGNQSTSESCVGGRQLSSDEALAYYIDSKCTTHSYKQTRKWSMKAGHRVPVKRLNKLPAEVLDMIIPPSQPPLQVPSNLDHTDENYLIPDSSESECESD</sequence>
<dbReference type="RefSeq" id="XP_022814963.1">
    <property type="nucleotide sequence ID" value="XM_022959195.1"/>
</dbReference>
<evidence type="ECO:0000313" key="3">
    <source>
        <dbReference type="RefSeq" id="XP_022814963.1"/>
    </source>
</evidence>
<reference evidence="3 4" key="1">
    <citation type="submission" date="2025-04" db="UniProtKB">
        <authorList>
            <consortium name="RefSeq"/>
        </authorList>
    </citation>
    <scope>IDENTIFICATION</scope>
    <source>
        <strain evidence="3 4">Ishihara</strain>
        <tissue evidence="3 4">Whole body</tissue>
    </source>
</reference>
<dbReference type="RefSeq" id="XP_022814972.1">
    <property type="nucleotide sequence ID" value="XM_022959204.1"/>
</dbReference>